<proteinExistence type="predicted"/>
<sequence length="156" mass="16885">MASSTKTAQCNSGKSGQSRKHHGGQSAPPVQQSMMQSPTTMRKPPSDAKSTYAGKENNNNNVDAGKESQQSSEASLRTAKRKRKGKIEIRKQKKKGFGLFSKDDHSGNVSQEASIQTPSAQLSAGGTDAPESRAALKMIDTIPNDRTKIGTFFYYF</sequence>
<dbReference type="WBParaSite" id="ES5_v2.g26623.t1">
    <property type="protein sequence ID" value="ES5_v2.g26623.t1"/>
    <property type="gene ID" value="ES5_v2.g26623"/>
</dbReference>
<evidence type="ECO:0000313" key="1">
    <source>
        <dbReference type="Proteomes" id="UP000887579"/>
    </source>
</evidence>
<dbReference type="Proteomes" id="UP000887579">
    <property type="component" value="Unplaced"/>
</dbReference>
<organism evidence="1 2">
    <name type="scientific">Panagrolaimus sp. ES5</name>
    <dbReference type="NCBI Taxonomy" id="591445"/>
    <lineage>
        <taxon>Eukaryota</taxon>
        <taxon>Metazoa</taxon>
        <taxon>Ecdysozoa</taxon>
        <taxon>Nematoda</taxon>
        <taxon>Chromadorea</taxon>
        <taxon>Rhabditida</taxon>
        <taxon>Tylenchina</taxon>
        <taxon>Panagrolaimomorpha</taxon>
        <taxon>Panagrolaimoidea</taxon>
        <taxon>Panagrolaimidae</taxon>
        <taxon>Panagrolaimus</taxon>
    </lineage>
</organism>
<name>A0AC34GAK1_9BILA</name>
<accession>A0AC34GAK1</accession>
<evidence type="ECO:0000313" key="2">
    <source>
        <dbReference type="WBParaSite" id="ES5_v2.g26623.t1"/>
    </source>
</evidence>
<protein>
    <submittedName>
        <fullName evidence="2">Uncharacterized protein</fullName>
    </submittedName>
</protein>
<reference evidence="2" key="1">
    <citation type="submission" date="2022-11" db="UniProtKB">
        <authorList>
            <consortium name="WormBaseParasite"/>
        </authorList>
    </citation>
    <scope>IDENTIFICATION</scope>
</reference>